<dbReference type="EMBL" id="AGNK02005171">
    <property type="status" value="NOT_ANNOTATED_CDS"/>
    <property type="molecule type" value="Genomic_DNA"/>
</dbReference>
<protein>
    <submittedName>
        <fullName evidence="1">Uncharacterized protein</fullName>
    </submittedName>
</protein>
<proteinExistence type="predicted"/>
<reference evidence="2" key="1">
    <citation type="journal article" date="2012" name="Nat. Biotechnol.">
        <title>Reference genome sequence of the model plant Setaria.</title>
        <authorList>
            <person name="Bennetzen J.L."/>
            <person name="Schmutz J."/>
            <person name="Wang H."/>
            <person name="Percifield R."/>
            <person name="Hawkins J."/>
            <person name="Pontaroli A.C."/>
            <person name="Estep M."/>
            <person name="Feng L."/>
            <person name="Vaughn J.N."/>
            <person name="Grimwood J."/>
            <person name="Jenkins J."/>
            <person name="Barry K."/>
            <person name="Lindquist E."/>
            <person name="Hellsten U."/>
            <person name="Deshpande S."/>
            <person name="Wang X."/>
            <person name="Wu X."/>
            <person name="Mitros T."/>
            <person name="Triplett J."/>
            <person name="Yang X."/>
            <person name="Ye C.Y."/>
            <person name="Mauro-Herrera M."/>
            <person name="Wang L."/>
            <person name="Li P."/>
            <person name="Sharma M."/>
            <person name="Sharma R."/>
            <person name="Ronald P.C."/>
            <person name="Panaud O."/>
            <person name="Kellogg E.A."/>
            <person name="Brutnell T.P."/>
            <person name="Doust A.N."/>
            <person name="Tuskan G.A."/>
            <person name="Rokhsar D."/>
            <person name="Devos K.M."/>
        </authorList>
    </citation>
    <scope>NUCLEOTIDE SEQUENCE [LARGE SCALE GENOMIC DNA]</scope>
    <source>
        <strain evidence="2">cv. Yugu1</strain>
    </source>
</reference>
<dbReference type="EnsemblPlants" id="KQK95493">
    <property type="protein sequence ID" value="KQK95493"/>
    <property type="gene ID" value="SETIT_027136mg"/>
</dbReference>
<evidence type="ECO:0000313" key="2">
    <source>
        <dbReference type="Proteomes" id="UP000004995"/>
    </source>
</evidence>
<accession>K3ZKN0</accession>
<reference evidence="1" key="2">
    <citation type="submission" date="2018-08" db="UniProtKB">
        <authorList>
            <consortium name="EnsemblPlants"/>
        </authorList>
    </citation>
    <scope>IDENTIFICATION</scope>
    <source>
        <strain evidence="1">Yugu1</strain>
    </source>
</reference>
<dbReference type="InParanoid" id="K3ZKN0"/>
<sequence>MNQTQEQARLVADGRMGQFLTLIQAELQVTERVLMRQTAMKKVTEIHAGQFSWKLTVEQAGYDELLKSSMRSRRRSRASSALK</sequence>
<dbReference type="Gramene" id="KQK95493">
    <property type="protein sequence ID" value="KQK95493"/>
    <property type="gene ID" value="SETIT_027136mg"/>
</dbReference>
<dbReference type="AlphaFoldDB" id="K3ZKN0"/>
<dbReference type="Proteomes" id="UP000004995">
    <property type="component" value="Unassembled WGS sequence"/>
</dbReference>
<name>K3ZKN0_SETIT</name>
<keyword evidence="2" id="KW-1185">Reference proteome</keyword>
<organism evidence="1 2">
    <name type="scientific">Setaria italica</name>
    <name type="common">Foxtail millet</name>
    <name type="synonym">Panicum italicum</name>
    <dbReference type="NCBI Taxonomy" id="4555"/>
    <lineage>
        <taxon>Eukaryota</taxon>
        <taxon>Viridiplantae</taxon>
        <taxon>Streptophyta</taxon>
        <taxon>Embryophyta</taxon>
        <taxon>Tracheophyta</taxon>
        <taxon>Spermatophyta</taxon>
        <taxon>Magnoliopsida</taxon>
        <taxon>Liliopsida</taxon>
        <taxon>Poales</taxon>
        <taxon>Poaceae</taxon>
        <taxon>PACMAD clade</taxon>
        <taxon>Panicoideae</taxon>
        <taxon>Panicodae</taxon>
        <taxon>Paniceae</taxon>
        <taxon>Cenchrinae</taxon>
        <taxon>Setaria</taxon>
    </lineage>
</organism>
<dbReference type="HOGENOM" id="CLU_2546927_0_0_1"/>
<evidence type="ECO:0000313" key="1">
    <source>
        <dbReference type="EnsemblPlants" id="KQK95493"/>
    </source>
</evidence>